<evidence type="ECO:0000259" key="1">
    <source>
        <dbReference type="Pfam" id="PF04468"/>
    </source>
</evidence>
<dbReference type="RefSeq" id="WP_021299187.1">
    <property type="nucleotide sequence ID" value="NZ_BTGW01000010.1"/>
</dbReference>
<feature type="domain" description="PSP1 C-terminal" evidence="1">
    <location>
        <begin position="17"/>
        <end position="76"/>
    </location>
</feature>
<evidence type="ECO:0000313" key="5">
    <source>
        <dbReference type="Proteomes" id="UP000353394"/>
    </source>
</evidence>
<evidence type="ECO:0000313" key="3">
    <source>
        <dbReference type="EMBL" id="VHD00990.1"/>
    </source>
</evidence>
<comment type="caution">
    <text evidence="2">The sequence shown here is derived from an EMBL/GenBank/DDBJ whole genome shotgun (WGS) entry which is preliminary data.</text>
</comment>
<accession>A0A660A4G5</accession>
<dbReference type="InterPro" id="IPR007557">
    <property type="entry name" value="PSP1_C"/>
</dbReference>
<dbReference type="Pfam" id="PF04468">
    <property type="entry name" value="PSP1"/>
    <property type="match status" value="1"/>
</dbReference>
<dbReference type="EMBL" id="VCID01000511">
    <property type="protein sequence ID" value="TNY46910.1"/>
    <property type="molecule type" value="Genomic_DNA"/>
</dbReference>
<protein>
    <submittedName>
        <fullName evidence="2">Tpl protein</fullName>
    </submittedName>
</protein>
<dbReference type="EMBL" id="CAAIJW010000003">
    <property type="protein sequence ID" value="VHD00990.1"/>
    <property type="molecule type" value="Genomic_DNA"/>
</dbReference>
<name>A0A660A4G5_STRPY</name>
<proteinExistence type="predicted"/>
<dbReference type="Proteomes" id="UP000316580">
    <property type="component" value="Unassembled WGS sequence"/>
</dbReference>
<reference evidence="2 4" key="2">
    <citation type="submission" date="2019-05" db="EMBL/GenBank/DDBJ databases">
        <title>Novel genomic isolates of S.pyogenes and S.dysgalactiae subsp. equisimilis associated to necrotising fasciitis (NSTI).</title>
        <authorList>
            <person name="Barrantes I."/>
        </authorList>
    </citation>
    <scope>NUCLEOTIDE SEQUENCE [LARGE SCALE GENOMIC DNA]</scope>
    <source>
        <strain evidence="2 4">SPY6028</strain>
    </source>
</reference>
<evidence type="ECO:0000313" key="2">
    <source>
        <dbReference type="EMBL" id="TNY46910.1"/>
    </source>
</evidence>
<gene>
    <name evidence="2" type="ORF">FGO82_06330</name>
    <name evidence="3" type="ORF">SAMEA1711581_00530</name>
</gene>
<organism evidence="2 4">
    <name type="scientific">Streptococcus pyogenes</name>
    <dbReference type="NCBI Taxonomy" id="1314"/>
    <lineage>
        <taxon>Bacteria</taxon>
        <taxon>Bacillati</taxon>
        <taxon>Bacillota</taxon>
        <taxon>Bacilli</taxon>
        <taxon>Lactobacillales</taxon>
        <taxon>Streptococcaceae</taxon>
        <taxon>Streptococcus</taxon>
    </lineage>
</organism>
<dbReference type="AlphaFoldDB" id="A0A660A4G5"/>
<evidence type="ECO:0000313" key="4">
    <source>
        <dbReference type="Proteomes" id="UP000316580"/>
    </source>
</evidence>
<reference evidence="3 5" key="1">
    <citation type="submission" date="2019-04" db="EMBL/GenBank/DDBJ databases">
        <authorList>
            <consortium name="Pathogen Informatics"/>
        </authorList>
    </citation>
    <scope>NUCLEOTIDE SEQUENCE [LARGE SCALE GENOMIC DNA]</scope>
    <source>
        <strain evidence="3 5">K36395</strain>
    </source>
</reference>
<sequence>MGKRSLSKDLPVATKVAAHRGKKAFEENTAFATDLMKEVSRLITQNKLEMTFINSVFLLDQHVVLIPFSAEEHMDFYNC</sequence>
<dbReference type="Proteomes" id="UP000353394">
    <property type="component" value="Unassembled WGS sequence"/>
</dbReference>